<reference evidence="4 5" key="1">
    <citation type="journal article" date="2006" name="J. Bacteriol.">
        <title>Complete genome sequence of the dehalorespiring bacterium Desulfitobacterium hafniense Y51 and comparison with Dehalococcoides ethenogenes 195.</title>
        <authorList>
            <person name="Nonaka H."/>
            <person name="Keresztes G."/>
            <person name="Shinoda Y."/>
            <person name="Ikenaga Y."/>
            <person name="Abe M."/>
            <person name="Naito K."/>
            <person name="Inatomi K."/>
            <person name="Furukawa K."/>
            <person name="Inui M."/>
            <person name="Yukawa H."/>
        </authorList>
    </citation>
    <scope>NUCLEOTIDE SEQUENCE [LARGE SCALE GENOMIC DNA]</scope>
    <source>
        <strain evidence="4 5">Y51</strain>
    </source>
</reference>
<feature type="compositionally biased region" description="Basic and acidic residues" evidence="2">
    <location>
        <begin position="288"/>
        <end position="305"/>
    </location>
</feature>
<dbReference type="STRING" id="138119.DSY2199"/>
<dbReference type="NCBIfam" id="TIGR01446">
    <property type="entry name" value="DnaD_dom"/>
    <property type="match status" value="1"/>
</dbReference>
<feature type="region of interest" description="Disordered" evidence="2">
    <location>
        <begin position="288"/>
        <end position="320"/>
    </location>
</feature>
<keyword evidence="5" id="KW-1185">Reference proteome</keyword>
<dbReference type="Gene3D" id="1.10.10.630">
    <property type="entry name" value="DnaD domain-like"/>
    <property type="match status" value="1"/>
</dbReference>
<dbReference type="AlphaFoldDB" id="Q24VF4"/>
<sequence>MAWIASNQELGEHPKTKRLAKLLDISRVTAVGHLHFLWWWALDYAQDGDLSKFDELDIAEAVGWEGNPGDFIEALLTCGPGGRGAGFLERDEDGALLIHDWWEYAGKLVGQRKANAARMRKSRETKKERAKNVQNTNIAREGATQHTQHNTTEPIINNNNNNAREEVVEPEIPSEPTLPAPDDDLSLELEGLPSEGRKMDIGTQAVRWAEEKWGRMLSPREADQIFAWCDEFSSRGSPEPDAVVIAGLSQCDDAGPEARNMNYLKRVMTSWREAGVITVKQAELRKIEWEKNKEKRGSKHPREPNPPKVPTGKYNDFYLS</sequence>
<proteinExistence type="inferred from homology"/>
<protein>
    <recommendedName>
        <fullName evidence="3">DnaB/C C-terminal domain-containing protein</fullName>
    </recommendedName>
</protein>
<dbReference type="RefSeq" id="WP_011460157.1">
    <property type="nucleotide sequence ID" value="NC_007907.1"/>
</dbReference>
<feature type="domain" description="DnaB/C C-terminal" evidence="3">
    <location>
        <begin position="207"/>
        <end position="284"/>
    </location>
</feature>
<dbReference type="HOGENOM" id="CLU_867996_0_0_9"/>
<evidence type="ECO:0000313" key="5">
    <source>
        <dbReference type="Proteomes" id="UP000001946"/>
    </source>
</evidence>
<dbReference type="InterPro" id="IPR053162">
    <property type="entry name" value="DnaD"/>
</dbReference>
<name>Q24VF4_DESHY</name>
<dbReference type="SUPFAM" id="SSF158499">
    <property type="entry name" value="DnaD domain-like"/>
    <property type="match status" value="1"/>
</dbReference>
<accession>Q24VF4</accession>
<feature type="compositionally biased region" description="Polar residues" evidence="2">
    <location>
        <begin position="132"/>
        <end position="149"/>
    </location>
</feature>
<dbReference type="InterPro" id="IPR034829">
    <property type="entry name" value="DnaD-like_sf"/>
</dbReference>
<dbReference type="Pfam" id="PF07261">
    <property type="entry name" value="DnaB_2"/>
    <property type="match status" value="1"/>
</dbReference>
<feature type="region of interest" description="Disordered" evidence="2">
    <location>
        <begin position="118"/>
        <end position="161"/>
    </location>
</feature>
<organism evidence="4 5">
    <name type="scientific">Desulfitobacterium hafniense (strain Y51)</name>
    <dbReference type="NCBI Taxonomy" id="138119"/>
    <lineage>
        <taxon>Bacteria</taxon>
        <taxon>Bacillati</taxon>
        <taxon>Bacillota</taxon>
        <taxon>Clostridia</taxon>
        <taxon>Eubacteriales</taxon>
        <taxon>Desulfitobacteriaceae</taxon>
        <taxon>Desulfitobacterium</taxon>
    </lineage>
</organism>
<dbReference type="PANTHER" id="PTHR37293:SF5">
    <property type="entry name" value="DNA REPLICATION PROTEIN"/>
    <property type="match status" value="1"/>
</dbReference>
<dbReference type="PANTHER" id="PTHR37293">
    <property type="entry name" value="PHAGE REPLICATION PROTEIN-RELATED"/>
    <property type="match status" value="1"/>
</dbReference>
<dbReference type="EMBL" id="AP008230">
    <property type="protein sequence ID" value="BAE83988.1"/>
    <property type="molecule type" value="Genomic_DNA"/>
</dbReference>
<dbReference type="eggNOG" id="COG3935">
    <property type="taxonomic scope" value="Bacteria"/>
</dbReference>
<evidence type="ECO:0000259" key="3">
    <source>
        <dbReference type="Pfam" id="PF07261"/>
    </source>
</evidence>
<comment type="similarity">
    <text evidence="1">Belongs to the DnaB/DnaD family.</text>
</comment>
<gene>
    <name evidence="4" type="ordered locus">DSY2199</name>
</gene>
<dbReference type="InterPro" id="IPR006343">
    <property type="entry name" value="DnaB/C_C"/>
</dbReference>
<evidence type="ECO:0000256" key="2">
    <source>
        <dbReference type="SAM" id="MobiDB-lite"/>
    </source>
</evidence>
<evidence type="ECO:0000313" key="4">
    <source>
        <dbReference type="EMBL" id="BAE83988.1"/>
    </source>
</evidence>
<feature type="compositionally biased region" description="Low complexity" evidence="2">
    <location>
        <begin position="150"/>
        <end position="161"/>
    </location>
</feature>
<dbReference type="Proteomes" id="UP000001946">
    <property type="component" value="Chromosome"/>
</dbReference>
<evidence type="ECO:0000256" key="1">
    <source>
        <dbReference type="ARBA" id="ARBA00093462"/>
    </source>
</evidence>
<dbReference type="KEGG" id="dsy:DSY2199"/>